<feature type="signal peptide" evidence="1">
    <location>
        <begin position="1"/>
        <end position="16"/>
    </location>
</feature>
<proteinExistence type="predicted"/>
<reference evidence="2" key="2">
    <citation type="submission" date="2023-05" db="EMBL/GenBank/DDBJ databases">
        <authorList>
            <consortium name="Lawrence Berkeley National Laboratory"/>
            <person name="Steindorff A."/>
            <person name="Hensen N."/>
            <person name="Bonometti L."/>
            <person name="Westerberg I."/>
            <person name="Brannstrom I.O."/>
            <person name="Guillou S."/>
            <person name="Cros-Aarteil S."/>
            <person name="Calhoun S."/>
            <person name="Haridas S."/>
            <person name="Kuo A."/>
            <person name="Mondo S."/>
            <person name="Pangilinan J."/>
            <person name="Riley R."/>
            <person name="Labutti K."/>
            <person name="Andreopoulos B."/>
            <person name="Lipzen A."/>
            <person name="Chen C."/>
            <person name="Yanf M."/>
            <person name="Daum C."/>
            <person name="Ng V."/>
            <person name="Clum A."/>
            <person name="Ohm R."/>
            <person name="Martin F."/>
            <person name="Silar P."/>
            <person name="Natvig D."/>
            <person name="Lalanne C."/>
            <person name="Gautier V."/>
            <person name="Ament-Velasquez S.L."/>
            <person name="Kruys A."/>
            <person name="Hutchinson M.I."/>
            <person name="Powell A.J."/>
            <person name="Barry K."/>
            <person name="Miller A.N."/>
            <person name="Grigoriev I.V."/>
            <person name="Debuchy R."/>
            <person name="Gladieux P."/>
            <person name="Thoren M.H."/>
            <person name="Johannesson H."/>
        </authorList>
    </citation>
    <scope>NUCLEOTIDE SEQUENCE</scope>
    <source>
        <strain evidence="2">PSN243</strain>
    </source>
</reference>
<sequence length="160" mass="18428">MMHLYFIFAVISAVLAAVFPNPSLRRVRDNSAAYNHAQNSQAGVEAVVGCPWNNTRRIDHLYREVAYNIMKNHTDEGRNSFVAPGSLVYRAWETTFWYICNYEPYRRIILTQDIEIASRKITDTCGNFTAGWAWHDYINVIIGVDFIGFGNCEDLYQYGL</sequence>
<keyword evidence="3" id="KW-1185">Reference proteome</keyword>
<dbReference type="AlphaFoldDB" id="A0AAV9G9G5"/>
<name>A0AAV9G9G5_9PEZI</name>
<dbReference type="EMBL" id="MU865983">
    <property type="protein sequence ID" value="KAK4444022.1"/>
    <property type="molecule type" value="Genomic_DNA"/>
</dbReference>
<comment type="caution">
    <text evidence="2">The sequence shown here is derived from an EMBL/GenBank/DDBJ whole genome shotgun (WGS) entry which is preliminary data.</text>
</comment>
<reference evidence="2" key="1">
    <citation type="journal article" date="2023" name="Mol. Phylogenet. Evol.">
        <title>Genome-scale phylogeny and comparative genomics of the fungal order Sordariales.</title>
        <authorList>
            <person name="Hensen N."/>
            <person name="Bonometti L."/>
            <person name="Westerberg I."/>
            <person name="Brannstrom I.O."/>
            <person name="Guillou S."/>
            <person name="Cros-Aarteil S."/>
            <person name="Calhoun S."/>
            <person name="Haridas S."/>
            <person name="Kuo A."/>
            <person name="Mondo S."/>
            <person name="Pangilinan J."/>
            <person name="Riley R."/>
            <person name="LaButti K."/>
            <person name="Andreopoulos B."/>
            <person name="Lipzen A."/>
            <person name="Chen C."/>
            <person name="Yan M."/>
            <person name="Daum C."/>
            <person name="Ng V."/>
            <person name="Clum A."/>
            <person name="Steindorff A."/>
            <person name="Ohm R.A."/>
            <person name="Martin F."/>
            <person name="Silar P."/>
            <person name="Natvig D.O."/>
            <person name="Lalanne C."/>
            <person name="Gautier V."/>
            <person name="Ament-Velasquez S.L."/>
            <person name="Kruys A."/>
            <person name="Hutchinson M.I."/>
            <person name="Powell A.J."/>
            <person name="Barry K."/>
            <person name="Miller A.N."/>
            <person name="Grigoriev I.V."/>
            <person name="Debuchy R."/>
            <person name="Gladieux P."/>
            <person name="Hiltunen Thoren M."/>
            <person name="Johannesson H."/>
        </authorList>
    </citation>
    <scope>NUCLEOTIDE SEQUENCE</scope>
    <source>
        <strain evidence="2">PSN243</strain>
    </source>
</reference>
<keyword evidence="1" id="KW-0732">Signal</keyword>
<evidence type="ECO:0000313" key="3">
    <source>
        <dbReference type="Proteomes" id="UP001321760"/>
    </source>
</evidence>
<accession>A0AAV9G9G5</accession>
<protein>
    <submittedName>
        <fullName evidence="2">Uncharacterized protein</fullName>
    </submittedName>
</protein>
<organism evidence="2 3">
    <name type="scientific">Podospora aff. communis PSN243</name>
    <dbReference type="NCBI Taxonomy" id="3040156"/>
    <lineage>
        <taxon>Eukaryota</taxon>
        <taxon>Fungi</taxon>
        <taxon>Dikarya</taxon>
        <taxon>Ascomycota</taxon>
        <taxon>Pezizomycotina</taxon>
        <taxon>Sordariomycetes</taxon>
        <taxon>Sordariomycetidae</taxon>
        <taxon>Sordariales</taxon>
        <taxon>Podosporaceae</taxon>
        <taxon>Podospora</taxon>
    </lineage>
</organism>
<evidence type="ECO:0000313" key="2">
    <source>
        <dbReference type="EMBL" id="KAK4444022.1"/>
    </source>
</evidence>
<dbReference type="Proteomes" id="UP001321760">
    <property type="component" value="Unassembled WGS sequence"/>
</dbReference>
<evidence type="ECO:0000256" key="1">
    <source>
        <dbReference type="SAM" id="SignalP"/>
    </source>
</evidence>
<gene>
    <name evidence="2" type="ORF">QBC34DRAFT_385698</name>
</gene>
<feature type="chain" id="PRO_5043507995" evidence="1">
    <location>
        <begin position="17"/>
        <end position="160"/>
    </location>
</feature>